<dbReference type="Gene3D" id="3.40.190.290">
    <property type="match status" value="1"/>
</dbReference>
<evidence type="ECO:0000256" key="2">
    <source>
        <dbReference type="ARBA" id="ARBA00023015"/>
    </source>
</evidence>
<dbReference type="PRINTS" id="PR00039">
    <property type="entry name" value="HTHLYSR"/>
</dbReference>
<dbReference type="PROSITE" id="PS50931">
    <property type="entry name" value="HTH_LYSR"/>
    <property type="match status" value="1"/>
</dbReference>
<dbReference type="RefSeq" id="WP_153971461.1">
    <property type="nucleotide sequence ID" value="NZ_JACRWE010000001.1"/>
</dbReference>
<keyword evidence="4" id="KW-0804">Transcription</keyword>
<dbReference type="InterPro" id="IPR036388">
    <property type="entry name" value="WH-like_DNA-bd_sf"/>
</dbReference>
<dbReference type="PANTHER" id="PTHR30419">
    <property type="entry name" value="HTH-TYPE TRANSCRIPTIONAL REGULATOR YBHD"/>
    <property type="match status" value="1"/>
</dbReference>
<dbReference type="InterPro" id="IPR000847">
    <property type="entry name" value="LysR_HTH_N"/>
</dbReference>
<dbReference type="SUPFAM" id="SSF53850">
    <property type="entry name" value="Periplasmic binding protein-like II"/>
    <property type="match status" value="1"/>
</dbReference>
<gene>
    <name evidence="6" type="ORF">H8923_01040</name>
</gene>
<sequence length="302" mass="34064">MNTKKLKYIITISELKSISKAASQLFISQPSLSNIVSNIEKELGIQIFDRSTNPISLTYAGERYVETAKEIINLENNLIKEFSDISSMKKGKITVGIPSVRGTHVLPLILPKFKEKYPGIEICVVEGDSNLLESSLISGKVDLVLTSFPSADNKITCEVLYEEKIRLACKKGYLESKNLHTNSSNIITLDELKDINFILTKKSHRIRRLADAIYDYYEFEPKIIFETSNTATAFRLATSGLGICFVSEMILNTTKPIHDFDLFDIENAPLKWDIAVLYLKNSYLSIAEKYFIELAKDVLGKN</sequence>
<dbReference type="Gene3D" id="1.10.10.10">
    <property type="entry name" value="Winged helix-like DNA-binding domain superfamily/Winged helix DNA-binding domain"/>
    <property type="match status" value="1"/>
</dbReference>
<dbReference type="Proteomes" id="UP000609849">
    <property type="component" value="Unassembled WGS sequence"/>
</dbReference>
<evidence type="ECO:0000313" key="6">
    <source>
        <dbReference type="EMBL" id="MBC5995330.1"/>
    </source>
</evidence>
<dbReference type="Pfam" id="PF00126">
    <property type="entry name" value="HTH_1"/>
    <property type="match status" value="1"/>
</dbReference>
<reference evidence="6 7" key="1">
    <citation type="submission" date="2020-08" db="EMBL/GenBank/DDBJ databases">
        <authorList>
            <person name="Liu C."/>
            <person name="Sun Q."/>
        </authorList>
    </citation>
    <scope>NUCLEOTIDE SEQUENCE [LARGE SCALE GENOMIC DNA]</scope>
    <source>
        <strain evidence="6 7">NSJ-18</strain>
    </source>
</reference>
<dbReference type="InterPro" id="IPR005119">
    <property type="entry name" value="LysR_subst-bd"/>
</dbReference>
<accession>A0ABR7JKJ4</accession>
<dbReference type="Pfam" id="PF03466">
    <property type="entry name" value="LysR_substrate"/>
    <property type="match status" value="1"/>
</dbReference>
<evidence type="ECO:0000313" key="7">
    <source>
        <dbReference type="Proteomes" id="UP000609849"/>
    </source>
</evidence>
<keyword evidence="3" id="KW-0238">DNA-binding</keyword>
<evidence type="ECO:0000256" key="4">
    <source>
        <dbReference type="ARBA" id="ARBA00023163"/>
    </source>
</evidence>
<dbReference type="InterPro" id="IPR036390">
    <property type="entry name" value="WH_DNA-bd_sf"/>
</dbReference>
<comment type="similarity">
    <text evidence="1">Belongs to the LysR transcriptional regulatory family.</text>
</comment>
<proteinExistence type="inferred from homology"/>
<dbReference type="SUPFAM" id="SSF46785">
    <property type="entry name" value="Winged helix' DNA-binding domain"/>
    <property type="match status" value="1"/>
</dbReference>
<dbReference type="CDD" id="cd05466">
    <property type="entry name" value="PBP2_LTTR_substrate"/>
    <property type="match status" value="1"/>
</dbReference>
<protein>
    <submittedName>
        <fullName evidence="6">LysR family transcriptional regulator</fullName>
    </submittedName>
</protein>
<evidence type="ECO:0000259" key="5">
    <source>
        <dbReference type="PROSITE" id="PS50931"/>
    </source>
</evidence>
<dbReference type="EMBL" id="JACRWE010000001">
    <property type="protein sequence ID" value="MBC5995330.1"/>
    <property type="molecule type" value="Genomic_DNA"/>
</dbReference>
<evidence type="ECO:0000256" key="3">
    <source>
        <dbReference type="ARBA" id="ARBA00023125"/>
    </source>
</evidence>
<dbReference type="InterPro" id="IPR050950">
    <property type="entry name" value="HTH-type_LysR_regulators"/>
</dbReference>
<keyword evidence="7" id="KW-1185">Reference proteome</keyword>
<evidence type="ECO:0000256" key="1">
    <source>
        <dbReference type="ARBA" id="ARBA00009437"/>
    </source>
</evidence>
<organism evidence="6 7">
    <name type="scientific">Romboutsia faecis</name>
    <dbReference type="NCBI Taxonomy" id="2764597"/>
    <lineage>
        <taxon>Bacteria</taxon>
        <taxon>Bacillati</taxon>
        <taxon>Bacillota</taxon>
        <taxon>Clostridia</taxon>
        <taxon>Peptostreptococcales</taxon>
        <taxon>Peptostreptococcaceae</taxon>
        <taxon>Romboutsia</taxon>
    </lineage>
</organism>
<comment type="caution">
    <text evidence="6">The sequence shown here is derived from an EMBL/GenBank/DDBJ whole genome shotgun (WGS) entry which is preliminary data.</text>
</comment>
<name>A0ABR7JKJ4_9FIRM</name>
<dbReference type="PANTHER" id="PTHR30419:SF8">
    <property type="entry name" value="NITROGEN ASSIMILATION TRANSCRIPTIONAL ACTIVATOR-RELATED"/>
    <property type="match status" value="1"/>
</dbReference>
<feature type="domain" description="HTH lysR-type" evidence="5">
    <location>
        <begin position="1"/>
        <end position="58"/>
    </location>
</feature>
<keyword evidence="2" id="KW-0805">Transcription regulation</keyword>